<dbReference type="GO" id="GO:0004383">
    <property type="term" value="F:guanylate cyclase activity"/>
    <property type="evidence" value="ECO:0007669"/>
    <property type="project" value="TreeGrafter"/>
</dbReference>
<reference evidence="8 9" key="1">
    <citation type="submission" date="2016-07" db="EMBL/GenBank/DDBJ databases">
        <title>Pervasive Adenine N6-methylation of Active Genes in Fungi.</title>
        <authorList>
            <consortium name="DOE Joint Genome Institute"/>
            <person name="Mondo S.J."/>
            <person name="Dannebaum R.O."/>
            <person name="Kuo R.C."/>
            <person name="Labutti K."/>
            <person name="Haridas S."/>
            <person name="Kuo A."/>
            <person name="Salamov A."/>
            <person name="Ahrendt S.R."/>
            <person name="Lipzen A."/>
            <person name="Sullivan W."/>
            <person name="Andreopoulos W.B."/>
            <person name="Clum A."/>
            <person name="Lindquist E."/>
            <person name="Daum C."/>
            <person name="Ramamoorthy G.K."/>
            <person name="Gryganskyi A."/>
            <person name="Culley D."/>
            <person name="Magnuson J.K."/>
            <person name="James T.Y."/>
            <person name="O'Malley M.A."/>
            <person name="Stajich J.E."/>
            <person name="Spatafora J.W."/>
            <person name="Visel A."/>
            <person name="Grigoriev I.V."/>
        </authorList>
    </citation>
    <scope>NUCLEOTIDE SEQUENCE [LARGE SCALE GENOMIC DNA]</scope>
    <source>
        <strain evidence="8 9">JEL800</strain>
    </source>
</reference>
<name>A0A1Y2CCH1_9FUNG</name>
<dbReference type="GO" id="GO:0005886">
    <property type="term" value="C:plasma membrane"/>
    <property type="evidence" value="ECO:0007669"/>
    <property type="project" value="TreeGrafter"/>
</dbReference>
<dbReference type="InterPro" id="IPR001054">
    <property type="entry name" value="A/G_cyclase"/>
</dbReference>
<dbReference type="GO" id="GO:0001653">
    <property type="term" value="F:peptide receptor activity"/>
    <property type="evidence" value="ECO:0007669"/>
    <property type="project" value="TreeGrafter"/>
</dbReference>
<dbReference type="Pfam" id="PF00211">
    <property type="entry name" value="Guanylate_cyc"/>
    <property type="match status" value="1"/>
</dbReference>
<keyword evidence="9" id="KW-1185">Reference proteome</keyword>
<keyword evidence="2" id="KW-0812">Transmembrane</keyword>
<organism evidence="8 9">
    <name type="scientific">Rhizoclosmatium globosum</name>
    <dbReference type="NCBI Taxonomy" id="329046"/>
    <lineage>
        <taxon>Eukaryota</taxon>
        <taxon>Fungi</taxon>
        <taxon>Fungi incertae sedis</taxon>
        <taxon>Chytridiomycota</taxon>
        <taxon>Chytridiomycota incertae sedis</taxon>
        <taxon>Chytridiomycetes</taxon>
        <taxon>Chytridiales</taxon>
        <taxon>Chytriomycetaceae</taxon>
        <taxon>Rhizoclosmatium</taxon>
    </lineage>
</organism>
<dbReference type="SMART" id="SM00044">
    <property type="entry name" value="CYCc"/>
    <property type="match status" value="1"/>
</dbReference>
<evidence type="ECO:0000256" key="1">
    <source>
        <dbReference type="ARBA" id="ARBA00004370"/>
    </source>
</evidence>
<evidence type="ECO:0000256" key="4">
    <source>
        <dbReference type="ARBA" id="ARBA00022989"/>
    </source>
</evidence>
<evidence type="ECO:0000313" key="8">
    <source>
        <dbReference type="EMBL" id="ORY44739.1"/>
    </source>
</evidence>
<dbReference type="PROSITE" id="PS50125">
    <property type="entry name" value="GUANYLATE_CYCLASE_2"/>
    <property type="match status" value="1"/>
</dbReference>
<dbReference type="Proteomes" id="UP000193642">
    <property type="component" value="Unassembled WGS sequence"/>
</dbReference>
<evidence type="ECO:0000256" key="5">
    <source>
        <dbReference type="ARBA" id="ARBA00023136"/>
    </source>
</evidence>
<dbReference type="GO" id="GO:0035556">
    <property type="term" value="P:intracellular signal transduction"/>
    <property type="evidence" value="ECO:0007669"/>
    <property type="project" value="InterPro"/>
</dbReference>
<comment type="caution">
    <text evidence="8">The sequence shown here is derived from an EMBL/GenBank/DDBJ whole genome shotgun (WGS) entry which is preliminary data.</text>
</comment>
<dbReference type="InterPro" id="IPR029787">
    <property type="entry name" value="Nucleotide_cyclase"/>
</dbReference>
<dbReference type="SUPFAM" id="SSF55073">
    <property type="entry name" value="Nucleotide cyclase"/>
    <property type="match status" value="1"/>
</dbReference>
<protein>
    <submittedName>
        <fullName evidence="8">Adenylyl cyclase</fullName>
    </submittedName>
</protein>
<dbReference type="OrthoDB" id="60033at2759"/>
<evidence type="ECO:0000313" key="9">
    <source>
        <dbReference type="Proteomes" id="UP000193642"/>
    </source>
</evidence>
<keyword evidence="6" id="KW-0456">Lyase</keyword>
<dbReference type="CDD" id="cd07302">
    <property type="entry name" value="CHD"/>
    <property type="match status" value="1"/>
</dbReference>
<dbReference type="GO" id="GO:0007168">
    <property type="term" value="P:receptor guanylyl cyclase signaling pathway"/>
    <property type="evidence" value="ECO:0007669"/>
    <property type="project" value="TreeGrafter"/>
</dbReference>
<accession>A0A1Y2CCH1</accession>
<dbReference type="PANTHER" id="PTHR11920:SF335">
    <property type="entry name" value="GUANYLATE CYCLASE"/>
    <property type="match status" value="1"/>
</dbReference>
<dbReference type="InterPro" id="IPR050401">
    <property type="entry name" value="Cyclic_nucleotide_synthase"/>
</dbReference>
<comment type="subcellular location">
    <subcellularLocation>
        <location evidence="1">Membrane</location>
    </subcellularLocation>
</comment>
<dbReference type="EMBL" id="MCGO01000021">
    <property type="protein sequence ID" value="ORY44739.1"/>
    <property type="molecule type" value="Genomic_DNA"/>
</dbReference>
<evidence type="ECO:0000259" key="7">
    <source>
        <dbReference type="PROSITE" id="PS50125"/>
    </source>
</evidence>
<keyword evidence="5" id="KW-0472">Membrane</keyword>
<evidence type="ECO:0000256" key="2">
    <source>
        <dbReference type="ARBA" id="ARBA00022692"/>
    </source>
</evidence>
<dbReference type="GO" id="GO:0004016">
    <property type="term" value="F:adenylate cyclase activity"/>
    <property type="evidence" value="ECO:0007669"/>
    <property type="project" value="TreeGrafter"/>
</dbReference>
<keyword evidence="4" id="KW-1133">Transmembrane helix</keyword>
<dbReference type="AlphaFoldDB" id="A0A1Y2CCH1"/>
<dbReference type="PANTHER" id="PTHR11920">
    <property type="entry name" value="GUANYLYL CYCLASE"/>
    <property type="match status" value="1"/>
</dbReference>
<sequence>MVAAGINTNSEKSKEEVAACAHQALDCTIELQALVNSMALELRSLVGDQPVKLRIGVHSGSINAGLIGTKMSRYCLFGDTVNTASRMCTTGLASKIQVSAQTIQILGDDETFEFEVRGDIEVKVRRLSSPPKFNLTLKHKGKRENANVLARFTITSTLKIS</sequence>
<evidence type="ECO:0000256" key="3">
    <source>
        <dbReference type="ARBA" id="ARBA00022741"/>
    </source>
</evidence>
<gene>
    <name evidence="8" type="ORF">BCR33DRAFT_207941</name>
</gene>
<keyword evidence="3" id="KW-0547">Nucleotide-binding</keyword>
<dbReference type="STRING" id="329046.A0A1Y2CCH1"/>
<dbReference type="GO" id="GO:0000166">
    <property type="term" value="F:nucleotide binding"/>
    <property type="evidence" value="ECO:0007669"/>
    <property type="project" value="UniProtKB-KW"/>
</dbReference>
<dbReference type="Gene3D" id="3.30.70.1230">
    <property type="entry name" value="Nucleotide cyclase"/>
    <property type="match status" value="1"/>
</dbReference>
<proteinExistence type="predicted"/>
<feature type="domain" description="Guanylate cyclase" evidence="7">
    <location>
        <begin position="1"/>
        <end position="88"/>
    </location>
</feature>
<evidence type="ECO:0000256" key="6">
    <source>
        <dbReference type="ARBA" id="ARBA00023239"/>
    </source>
</evidence>